<dbReference type="RefSeq" id="WP_103961314.1">
    <property type="nucleotide sequence ID" value="NZ_FNVT01000015.1"/>
</dbReference>
<dbReference type="Pfam" id="PF20014">
    <property type="entry name" value="GAP1-M"/>
    <property type="match status" value="1"/>
</dbReference>
<proteinExistence type="predicted"/>
<feature type="domain" description="GTPase-associated protein 1 middle" evidence="2">
    <location>
        <begin position="149"/>
        <end position="239"/>
    </location>
</feature>
<evidence type="ECO:0000313" key="3">
    <source>
        <dbReference type="EMBL" id="SEH00144.1"/>
    </source>
</evidence>
<dbReference type="InterPro" id="IPR045401">
    <property type="entry name" value="GAP1-M"/>
</dbReference>
<dbReference type="AlphaFoldDB" id="A0A1H6ETX3"/>
<evidence type="ECO:0000259" key="2">
    <source>
        <dbReference type="Pfam" id="PF20014"/>
    </source>
</evidence>
<evidence type="ECO:0000313" key="4">
    <source>
        <dbReference type="Proteomes" id="UP000236732"/>
    </source>
</evidence>
<gene>
    <name evidence="3" type="ORF">SAMN05444920_115123</name>
</gene>
<keyword evidence="4" id="KW-1185">Reference proteome</keyword>
<sequence length="755" mass="81367">MAWQLHYTSAAAGPSGRAGFQVVAESPGLPAGPGARVTPYLTYRPPPSAPAAPSPEEIRAMPVAMSYGPADDHYALVRCHYLGRDYSGRYGNFFGHALVLAGDDLVGVRPIEFWRAPLWADTPVTPGASLSELAELMPGTALDPDSLGQWLAAGGPGAYRRLSGLLELVRRGLVEGYGRLILVGADCEEIVRWIAVISYSLAWEAVTRLSFVTYSGDPAATTQLIVGTTPDVWIPRDVDATVVALADEPAAIETGRFSETVRELWQAMDLDGIDELAAFGPDDPDTAAALVALCRTGADLPAAEQAAVARLLGDGPPEWVWPPLGERADRLGYPLAAAVALHGPATAAGPCAARCVLLALRDPALAALDLGPHEPSAVSRKVAVPEAYREEVAGAAREALGVADRLERLVGVLRVADAAGIGLPGREVERAVAALVDARLTDVPGQLERTPYRWREALLAGLVTGLERATSAVRESALTPEVCRALAGRDLRATPGTAAAVIVWEVKSARLDRVEATMRLLALDHAPGTAREREAALGDIWREEPTATELRRLIEEAGRQVQDYYVLNSLPARLFVRTGLRGEDVVEVADRIRKAGLQGSVIDDAEAVLAATGLAHAGSLNQAVAEVERLTGLNPRIDPELVTLTRDRAARTLAEQEPKSRTALMRKLSRQSRDWLLEQWLTARPNRAEQAALLEIAIRLREEGVHVPRLEEWAYSLVRGRLPFGSVDSRFRKDRELAEGLRRLMKPKRRVFGGD</sequence>
<dbReference type="Proteomes" id="UP000236732">
    <property type="component" value="Unassembled WGS sequence"/>
</dbReference>
<dbReference type="EMBL" id="FNVT01000015">
    <property type="protein sequence ID" value="SEH00144.1"/>
    <property type="molecule type" value="Genomic_DNA"/>
</dbReference>
<feature type="domain" description="GTPase-associated protein 1 N-terminal" evidence="1">
    <location>
        <begin position="1"/>
        <end position="135"/>
    </location>
</feature>
<reference evidence="3 4" key="1">
    <citation type="submission" date="2016-10" db="EMBL/GenBank/DDBJ databases">
        <authorList>
            <person name="de Groot N.N."/>
        </authorList>
    </citation>
    <scope>NUCLEOTIDE SEQUENCE [LARGE SCALE GENOMIC DNA]</scope>
    <source>
        <strain evidence="3 4">CGMCC 4.7037</strain>
    </source>
</reference>
<dbReference type="Pfam" id="PF20013">
    <property type="entry name" value="GAP1-N2"/>
    <property type="match status" value="1"/>
</dbReference>
<accession>A0A1H6ETX3</accession>
<dbReference type="InterPro" id="IPR045402">
    <property type="entry name" value="GAP1-N2"/>
</dbReference>
<dbReference type="OrthoDB" id="167038at2"/>
<organism evidence="3 4">
    <name type="scientific">Nonomuraea solani</name>
    <dbReference type="NCBI Taxonomy" id="1144553"/>
    <lineage>
        <taxon>Bacteria</taxon>
        <taxon>Bacillati</taxon>
        <taxon>Actinomycetota</taxon>
        <taxon>Actinomycetes</taxon>
        <taxon>Streptosporangiales</taxon>
        <taxon>Streptosporangiaceae</taxon>
        <taxon>Nonomuraea</taxon>
    </lineage>
</organism>
<evidence type="ECO:0000259" key="1">
    <source>
        <dbReference type="Pfam" id="PF20013"/>
    </source>
</evidence>
<name>A0A1H6ETX3_9ACTN</name>
<protein>
    <submittedName>
        <fullName evidence="3">Uncharacterized protein</fullName>
    </submittedName>
</protein>